<evidence type="ECO:0000313" key="4">
    <source>
        <dbReference type="EMBL" id="QUT05601.1"/>
    </source>
</evidence>
<dbReference type="PANTHER" id="PTHR30273:SF2">
    <property type="entry name" value="PROTEIN FECR"/>
    <property type="match status" value="1"/>
</dbReference>
<reference evidence="4" key="1">
    <citation type="submission" date="2021-04" db="EMBL/GenBank/DDBJ databases">
        <title>Isolation of p-tert-butylphenol degrading bacteria Sphingobium phenoxybenzoativorans Tas13 from active sludge.</title>
        <authorList>
            <person name="Li Y."/>
        </authorList>
    </citation>
    <scope>NUCLEOTIDE SEQUENCE</scope>
    <source>
        <strain evidence="4">Tas13</strain>
    </source>
</reference>
<keyword evidence="1" id="KW-0472">Membrane</keyword>
<dbReference type="RefSeq" id="WP_212609132.1">
    <property type="nucleotide sequence ID" value="NZ_CP073910.1"/>
</dbReference>
<dbReference type="InterPro" id="IPR032623">
    <property type="entry name" value="FecR_N"/>
</dbReference>
<organism evidence="4 5">
    <name type="scientific">Sphingobium phenoxybenzoativorans</name>
    <dbReference type="NCBI Taxonomy" id="1592790"/>
    <lineage>
        <taxon>Bacteria</taxon>
        <taxon>Pseudomonadati</taxon>
        <taxon>Pseudomonadota</taxon>
        <taxon>Alphaproteobacteria</taxon>
        <taxon>Sphingomonadales</taxon>
        <taxon>Sphingomonadaceae</taxon>
        <taxon>Sphingobium</taxon>
    </lineage>
</organism>
<name>A0A975K6B4_9SPHN</name>
<dbReference type="InterPro" id="IPR012373">
    <property type="entry name" value="Ferrdict_sens_TM"/>
</dbReference>
<dbReference type="InterPro" id="IPR006860">
    <property type="entry name" value="FecR"/>
</dbReference>
<sequence>MSEKRTPPERTSQGQLLEEASIWFARMRGPDADLYQTEFDAWRKRGAVHMAAYNRIAEVFNLGKRLADEPSSNLADDKRASNFLAPASLLVAIVAAVLVWWGWIAIMPTDPKSLPKNSAKLASNGAVAGATLDKQFATHLGEIRTFTLSDGSKLTLDTDSLVTTAYDSHARRLRLERGRARFEVFHEHRSFVVLAGAAAVTARGTIFDVWLNKTDNVMVHLLRGKVDVSANTIQTKGFPHILQLRPGQSATVRSGGPHMLAMMQTAHTISDWPTGLVDFNDTKLLDVVEMVNHHGSIKLVIGAPHIANLKVSGTFRINDPLLAAQRLAEIFDLKLDRSIPGEILLLDL</sequence>
<evidence type="ECO:0000259" key="2">
    <source>
        <dbReference type="Pfam" id="PF04773"/>
    </source>
</evidence>
<dbReference type="Gene3D" id="2.60.120.1440">
    <property type="match status" value="1"/>
</dbReference>
<dbReference type="Pfam" id="PF16220">
    <property type="entry name" value="DUF4880"/>
    <property type="match status" value="1"/>
</dbReference>
<dbReference type="PIRSF" id="PIRSF018266">
    <property type="entry name" value="FecR"/>
    <property type="match status" value="1"/>
</dbReference>
<protein>
    <submittedName>
        <fullName evidence="4">FecR domain-containing protein</fullName>
    </submittedName>
</protein>
<feature type="domain" description="FecR protein" evidence="2">
    <location>
        <begin position="137"/>
        <end position="226"/>
    </location>
</feature>
<keyword evidence="1" id="KW-0812">Transmembrane</keyword>
<dbReference type="PANTHER" id="PTHR30273">
    <property type="entry name" value="PERIPLASMIC SIGNAL SENSOR AND SIGMA FACTOR ACTIVATOR FECR-RELATED"/>
    <property type="match status" value="1"/>
</dbReference>
<evidence type="ECO:0000256" key="1">
    <source>
        <dbReference type="SAM" id="Phobius"/>
    </source>
</evidence>
<gene>
    <name evidence="4" type="ORF">KFK14_22015</name>
</gene>
<accession>A0A975K6B4</accession>
<dbReference type="GO" id="GO:0016989">
    <property type="term" value="F:sigma factor antagonist activity"/>
    <property type="evidence" value="ECO:0007669"/>
    <property type="project" value="TreeGrafter"/>
</dbReference>
<dbReference type="AlphaFoldDB" id="A0A975K6B4"/>
<evidence type="ECO:0000259" key="3">
    <source>
        <dbReference type="Pfam" id="PF16220"/>
    </source>
</evidence>
<feature type="domain" description="FecR N-terminal" evidence="3">
    <location>
        <begin position="18"/>
        <end position="58"/>
    </location>
</feature>
<feature type="transmembrane region" description="Helical" evidence="1">
    <location>
        <begin position="83"/>
        <end position="103"/>
    </location>
</feature>
<keyword evidence="1" id="KW-1133">Transmembrane helix</keyword>
<dbReference type="Pfam" id="PF04773">
    <property type="entry name" value="FecR"/>
    <property type="match status" value="1"/>
</dbReference>
<keyword evidence="5" id="KW-1185">Reference proteome</keyword>
<evidence type="ECO:0000313" key="5">
    <source>
        <dbReference type="Proteomes" id="UP000681425"/>
    </source>
</evidence>
<dbReference type="EMBL" id="CP073910">
    <property type="protein sequence ID" value="QUT05601.1"/>
    <property type="molecule type" value="Genomic_DNA"/>
</dbReference>
<dbReference type="Proteomes" id="UP000681425">
    <property type="component" value="Chromosome"/>
</dbReference>
<proteinExistence type="predicted"/>
<dbReference type="KEGG" id="spph:KFK14_22015"/>